<comment type="caution">
    <text evidence="2">The sequence shown here is derived from an EMBL/GenBank/DDBJ whole genome shotgun (WGS) entry which is preliminary data.</text>
</comment>
<dbReference type="OrthoDB" id="9984133at2"/>
<gene>
    <name evidence="2" type="ORF">C900_05337</name>
</gene>
<dbReference type="AlphaFoldDB" id="L8JK53"/>
<feature type="transmembrane region" description="Helical" evidence="1">
    <location>
        <begin position="6"/>
        <end position="29"/>
    </location>
</feature>
<name>L8JK53_9BACT</name>
<evidence type="ECO:0000313" key="3">
    <source>
        <dbReference type="Proteomes" id="UP000011135"/>
    </source>
</evidence>
<proteinExistence type="predicted"/>
<keyword evidence="3" id="KW-1185">Reference proteome</keyword>
<dbReference type="EMBL" id="AMZN01000081">
    <property type="protein sequence ID" value="ELR69266.1"/>
    <property type="molecule type" value="Genomic_DNA"/>
</dbReference>
<keyword evidence="1" id="KW-1133">Transmembrane helix</keyword>
<keyword evidence="1" id="KW-0472">Membrane</keyword>
<accession>L8JK53</accession>
<dbReference type="RefSeq" id="WP_009582427.1">
    <property type="nucleotide sequence ID" value="NZ_AMZN01000081.1"/>
</dbReference>
<reference evidence="2 3" key="1">
    <citation type="submission" date="2012-12" db="EMBL/GenBank/DDBJ databases">
        <title>Genome assembly of Fulvivirga imtechensis AK7.</title>
        <authorList>
            <person name="Nupur N."/>
            <person name="Khatri I."/>
            <person name="Kumar R."/>
            <person name="Subramanian S."/>
            <person name="Pinnaka A."/>
        </authorList>
    </citation>
    <scope>NUCLEOTIDE SEQUENCE [LARGE SCALE GENOMIC DNA]</scope>
    <source>
        <strain evidence="2 3">AK7</strain>
    </source>
</reference>
<keyword evidence="1" id="KW-0812">Transmembrane</keyword>
<protein>
    <submittedName>
        <fullName evidence="2">Uncharacterized protein</fullName>
    </submittedName>
</protein>
<dbReference type="Proteomes" id="UP000011135">
    <property type="component" value="Unassembled WGS sequence"/>
</dbReference>
<sequence>MIIVKLLLAIMLAFIVFISTTYFLSRLFFEKINLDDYMKKRKRVKTSNING</sequence>
<dbReference type="STRING" id="1237149.C900_05337"/>
<evidence type="ECO:0000313" key="2">
    <source>
        <dbReference type="EMBL" id="ELR69266.1"/>
    </source>
</evidence>
<organism evidence="2 3">
    <name type="scientific">Fulvivirga imtechensis AK7</name>
    <dbReference type="NCBI Taxonomy" id="1237149"/>
    <lineage>
        <taxon>Bacteria</taxon>
        <taxon>Pseudomonadati</taxon>
        <taxon>Bacteroidota</taxon>
        <taxon>Cytophagia</taxon>
        <taxon>Cytophagales</taxon>
        <taxon>Fulvivirgaceae</taxon>
        <taxon>Fulvivirga</taxon>
    </lineage>
</organism>
<evidence type="ECO:0000256" key="1">
    <source>
        <dbReference type="SAM" id="Phobius"/>
    </source>
</evidence>